<dbReference type="PANTHER" id="PTHR30032:SF8">
    <property type="entry name" value="GERMINATION-SPECIFIC N-ACETYLMURAMOYL-L-ALANINE AMIDASE"/>
    <property type="match status" value="1"/>
</dbReference>
<reference evidence="2" key="1">
    <citation type="journal article" date="2019" name="Int. J. Syst. Evol. Microbiol.">
        <title>The Global Catalogue of Microorganisms (GCM) 10K type strain sequencing project: providing services to taxonomists for standard genome sequencing and annotation.</title>
        <authorList>
            <consortium name="The Broad Institute Genomics Platform"/>
            <consortium name="The Broad Institute Genome Sequencing Center for Infectious Disease"/>
            <person name="Wu L."/>
            <person name="Ma J."/>
        </authorList>
    </citation>
    <scope>NUCLEOTIDE SEQUENCE [LARGE SCALE GENOMIC DNA]</scope>
    <source>
        <strain evidence="2">JCM 14319</strain>
    </source>
</reference>
<dbReference type="InterPro" id="IPR036291">
    <property type="entry name" value="NAD(P)-bd_dom_sf"/>
</dbReference>
<comment type="caution">
    <text evidence="1">The sequence shown here is derived from an EMBL/GenBank/DDBJ whole genome shotgun (WGS) entry which is preliminary data.</text>
</comment>
<keyword evidence="2" id="KW-1185">Reference proteome</keyword>
<evidence type="ECO:0000313" key="2">
    <source>
        <dbReference type="Proteomes" id="UP001500506"/>
    </source>
</evidence>
<dbReference type="PANTHER" id="PTHR30032">
    <property type="entry name" value="N-ACETYLMURAMOYL-L-ALANINE AMIDASE-RELATED"/>
    <property type="match status" value="1"/>
</dbReference>
<dbReference type="InterPro" id="IPR013784">
    <property type="entry name" value="Carb-bd-like_fold"/>
</dbReference>
<dbReference type="SUPFAM" id="SSF49452">
    <property type="entry name" value="Starch-binding domain-like"/>
    <property type="match status" value="1"/>
</dbReference>
<dbReference type="InterPro" id="IPR007253">
    <property type="entry name" value="Cell_wall-bd_2"/>
</dbReference>
<organism evidence="1 2">
    <name type="scientific">Agromyces humatus</name>
    <dbReference type="NCBI Taxonomy" id="279573"/>
    <lineage>
        <taxon>Bacteria</taxon>
        <taxon>Bacillati</taxon>
        <taxon>Actinomycetota</taxon>
        <taxon>Actinomycetes</taxon>
        <taxon>Micrococcales</taxon>
        <taxon>Microbacteriaceae</taxon>
        <taxon>Agromyces</taxon>
    </lineage>
</organism>
<dbReference type="Gene3D" id="3.40.50.12090">
    <property type="match status" value="1"/>
</dbReference>
<dbReference type="Pfam" id="PF04122">
    <property type="entry name" value="CW_binding_2"/>
    <property type="match status" value="3"/>
</dbReference>
<evidence type="ECO:0008006" key="3">
    <source>
        <dbReference type="Google" id="ProtNLM"/>
    </source>
</evidence>
<dbReference type="Proteomes" id="UP001500506">
    <property type="component" value="Unassembled WGS sequence"/>
</dbReference>
<accession>A0ABP4X273</accession>
<dbReference type="SUPFAM" id="SSF51735">
    <property type="entry name" value="NAD(P)-binding Rossmann-fold domains"/>
    <property type="match status" value="1"/>
</dbReference>
<proteinExistence type="predicted"/>
<name>A0ABP4X273_9MICO</name>
<dbReference type="InterPro" id="IPR051922">
    <property type="entry name" value="Bact_Sporulation_Assoc"/>
</dbReference>
<sequence>MPIEVTFGQVVGGRNVALQKGGSISGVVTSYDGIPLSNVSVHLGTGAYHDPRGYTLQAAWAGAITDAEGRYTARGLATANWSVSFQPREESPYRAESWSDKETFWSADGIQVVGERRVTGRNAQLTLENLNAPWGSVSRISGADRYSTAVAISKAQFSAGVPVAYVASGRNFPDALAAGPVATMSGGPVLLTEPSRLPSTVRAELVRLRPARIVVLGGTGTVGAEVARELAALTSGEVKRLAGSDRYLTSVAISKSQYVPGVPTVYLASGTGFPDALAGAPAAGVAGGPILLSGRDFLPKAVLDEMKRLRPERVVILGGDGAVSWAVETKLRTHFDRVYRESGADRFTTAVAVSDELLPGIAVAYIANGSSYPDALAAAPSAGLRSGPILLTSRDRLPDSVIAELKRLRPQHVVVLGGTGAVSSAVERQLDGLG</sequence>
<protein>
    <recommendedName>
        <fullName evidence="3">Cell wall-binding repeat-containing protein</fullName>
    </recommendedName>
</protein>
<dbReference type="EMBL" id="BAAANH010000006">
    <property type="protein sequence ID" value="GAA1766122.1"/>
    <property type="molecule type" value="Genomic_DNA"/>
</dbReference>
<gene>
    <name evidence="1" type="ORF">GCM10009747_27900</name>
</gene>
<evidence type="ECO:0000313" key="1">
    <source>
        <dbReference type="EMBL" id="GAA1766122.1"/>
    </source>
</evidence>
<dbReference type="RefSeq" id="WP_232497987.1">
    <property type="nucleotide sequence ID" value="NZ_BAAANH010000006.1"/>
</dbReference>